<dbReference type="RefSeq" id="WP_007188074.1">
    <property type="nucleotide sequence ID" value="NZ_AOLS01000016.1"/>
</dbReference>
<evidence type="ECO:0000313" key="1">
    <source>
        <dbReference type="EMBL" id="EMA24884.1"/>
    </source>
</evidence>
<evidence type="ECO:0000313" key="2">
    <source>
        <dbReference type="Proteomes" id="UP000011687"/>
    </source>
</evidence>
<sequence length="178" mass="19718">MGETPIVEGVVEFPSVEALKKVVDDLQHAGWLTDDETWIKSNGELNSVAGDYVAVNQEKKILRIPEGAYRNIHRGLPSWIADASAGGVVGTMQCNRIGLIGTAEDSMPGDNLELIDLESWGTDRGWREPPSMEDSQHGEQERDEWFQKVAYKFVKRHRNTVKGRLMSGSTPVEATAIP</sequence>
<dbReference type="AlphaFoldDB" id="M0KXB5"/>
<name>M0KXB5_9EURY</name>
<gene>
    <name evidence="1" type="ORF">C435_03288</name>
</gene>
<reference evidence="1 2" key="1">
    <citation type="journal article" date="2014" name="PLoS Genet.">
        <title>Phylogenetically driven sequencing of extremely halophilic archaea reveals strategies for static and dynamic osmo-response.</title>
        <authorList>
            <person name="Becker E.A."/>
            <person name="Seitzer P.M."/>
            <person name="Tritt A."/>
            <person name="Larsen D."/>
            <person name="Krusor M."/>
            <person name="Yao A.I."/>
            <person name="Wu D."/>
            <person name="Madern D."/>
            <person name="Eisen J.A."/>
            <person name="Darling A.E."/>
            <person name="Facciotti M.T."/>
        </authorList>
    </citation>
    <scope>NUCLEOTIDE SEQUENCE [LARGE SCALE GENOMIC DNA]</scope>
    <source>
        <strain evidence="1 2">ATCC 33799</strain>
    </source>
</reference>
<keyword evidence="2" id="KW-1185">Reference proteome</keyword>
<dbReference type="EMBL" id="AOLS01000016">
    <property type="protein sequence ID" value="EMA24884.1"/>
    <property type="molecule type" value="Genomic_DNA"/>
</dbReference>
<comment type="caution">
    <text evidence="1">The sequence shown here is derived from an EMBL/GenBank/DDBJ whole genome shotgun (WGS) entry which is preliminary data.</text>
</comment>
<accession>M0KXB5</accession>
<proteinExistence type="predicted"/>
<organism evidence="1 2">
    <name type="scientific">Haloarcula marismortui ATCC 33799</name>
    <dbReference type="NCBI Taxonomy" id="662475"/>
    <lineage>
        <taxon>Archaea</taxon>
        <taxon>Methanobacteriati</taxon>
        <taxon>Methanobacteriota</taxon>
        <taxon>Stenosarchaea group</taxon>
        <taxon>Halobacteria</taxon>
        <taxon>Halobacteriales</taxon>
        <taxon>Haloarculaceae</taxon>
        <taxon>Haloarcula</taxon>
    </lineage>
</organism>
<dbReference type="Proteomes" id="UP000011687">
    <property type="component" value="Unassembled WGS sequence"/>
</dbReference>
<protein>
    <submittedName>
        <fullName evidence="1">Uncharacterized protein</fullName>
    </submittedName>
</protein>